<dbReference type="EMBL" id="MGEA01000020">
    <property type="protein sequence ID" value="OGL74512.1"/>
    <property type="molecule type" value="Genomic_DNA"/>
</dbReference>
<gene>
    <name evidence="1" type="ORF">A3C96_01600</name>
</gene>
<evidence type="ECO:0000313" key="2">
    <source>
        <dbReference type="Proteomes" id="UP000177088"/>
    </source>
</evidence>
<comment type="caution">
    <text evidence="1">The sequence shown here is derived from an EMBL/GenBank/DDBJ whole genome shotgun (WGS) entry which is preliminary data.</text>
</comment>
<reference evidence="1 2" key="1">
    <citation type="journal article" date="2016" name="Nat. Commun.">
        <title>Thousands of microbial genomes shed light on interconnected biogeochemical processes in an aquifer system.</title>
        <authorList>
            <person name="Anantharaman K."/>
            <person name="Brown C.T."/>
            <person name="Hug L.A."/>
            <person name="Sharon I."/>
            <person name="Castelle C.J."/>
            <person name="Probst A.J."/>
            <person name="Thomas B.C."/>
            <person name="Singh A."/>
            <person name="Wilkins M.J."/>
            <person name="Karaoz U."/>
            <person name="Brodie E.L."/>
            <person name="Williams K.H."/>
            <person name="Hubbard S.S."/>
            <person name="Banfield J.F."/>
        </authorList>
    </citation>
    <scope>NUCLEOTIDE SEQUENCE [LARGE SCALE GENOMIC DNA]</scope>
</reference>
<dbReference type="Proteomes" id="UP000177088">
    <property type="component" value="Unassembled WGS sequence"/>
</dbReference>
<name>A0A1F7U8B5_9BACT</name>
<evidence type="ECO:0000313" key="1">
    <source>
        <dbReference type="EMBL" id="OGL74512.1"/>
    </source>
</evidence>
<proteinExistence type="predicted"/>
<organism evidence="1 2">
    <name type="scientific">Candidatus Uhrbacteria bacterium RIFCSPHIGHO2_02_FULL_60_10</name>
    <dbReference type="NCBI Taxonomy" id="1802392"/>
    <lineage>
        <taxon>Bacteria</taxon>
        <taxon>Candidatus Uhriibacteriota</taxon>
    </lineage>
</organism>
<dbReference type="AlphaFoldDB" id="A0A1F7U8B5"/>
<protein>
    <submittedName>
        <fullName evidence="1">Uncharacterized protein</fullName>
    </submittedName>
</protein>
<sequence length="230" mass="26590">MAHRSDNYLHAFDGLTMNWDAVFGAGFRDAPRGWVTVFRPCAVEEMLMIAREGLAVPAPDLRPCEVRLELETFDRFRPLRLSRQGWSRLRSLEASLTPDVRQFPYRRDEAVIEILVNPADGVVCDMDSIAGLVPFADRQERRNKFSGAFRRYWESAVPLKTFLKFYSKIETPEGAHWLKGRRAPRLLPESFFLPEVLVTTPRISPRHVRLAQAGRPQPLLGTDFEWEYEE</sequence>
<accession>A0A1F7U8B5</accession>